<keyword evidence="1" id="KW-0472">Membrane</keyword>
<keyword evidence="3" id="KW-1185">Reference proteome</keyword>
<organism evidence="2 3">
    <name type="scientific">Mycolicibacterium llatzerense</name>
    <dbReference type="NCBI Taxonomy" id="280871"/>
    <lineage>
        <taxon>Bacteria</taxon>
        <taxon>Bacillati</taxon>
        <taxon>Actinomycetota</taxon>
        <taxon>Actinomycetes</taxon>
        <taxon>Mycobacteriales</taxon>
        <taxon>Mycobacteriaceae</taxon>
        <taxon>Mycolicibacterium</taxon>
    </lineage>
</organism>
<protein>
    <submittedName>
        <fullName evidence="2">Uncharacterized protein</fullName>
    </submittedName>
</protein>
<dbReference type="AlphaFoldDB" id="A0A0D1LB59"/>
<evidence type="ECO:0000313" key="3">
    <source>
        <dbReference type="Proteomes" id="UP000032221"/>
    </source>
</evidence>
<feature type="transmembrane region" description="Helical" evidence="1">
    <location>
        <begin position="36"/>
        <end position="62"/>
    </location>
</feature>
<accession>A0A0D1LB59</accession>
<dbReference type="EMBL" id="JXST01000027">
    <property type="protein sequence ID" value="KIU15457.1"/>
    <property type="molecule type" value="Genomic_DNA"/>
</dbReference>
<dbReference type="PATRIC" id="fig|280871.6.peg.3919"/>
<feature type="transmembrane region" description="Helical" evidence="1">
    <location>
        <begin position="6"/>
        <end position="24"/>
    </location>
</feature>
<dbReference type="Proteomes" id="UP000032221">
    <property type="component" value="Unassembled WGS sequence"/>
</dbReference>
<keyword evidence="1" id="KW-0812">Transmembrane</keyword>
<keyword evidence="1" id="KW-1133">Transmembrane helix</keyword>
<sequence>MVHLYVEAYTAIWAVVTLATYLLGRRFSNDERPDHQALTSVLAGAMWPVVVVGVLEAFTVALMSGSHAWRDPAPVEPAYVATVAPLT</sequence>
<evidence type="ECO:0000313" key="2">
    <source>
        <dbReference type="EMBL" id="KIU15457.1"/>
    </source>
</evidence>
<reference evidence="2 3" key="1">
    <citation type="submission" date="2015-01" db="EMBL/GenBank/DDBJ databases">
        <title>Genome sequence of Mycobacterium llatzerense and Mycobacterium immunogenum recovered from brain abscess.</title>
        <authorList>
            <person name="Greninger A.L."/>
            <person name="Langelier C."/>
            <person name="Cunningham G."/>
            <person name="Chiu C.Y."/>
            <person name="Miller S."/>
        </authorList>
    </citation>
    <scope>NUCLEOTIDE SEQUENCE [LARGE SCALE GENOMIC DNA]</scope>
    <source>
        <strain evidence="2 3">CLUC14</strain>
    </source>
</reference>
<dbReference type="RefSeq" id="WP_043402880.1">
    <property type="nucleotide sequence ID" value="NZ_BAAARC010000001.1"/>
</dbReference>
<gene>
    <name evidence="2" type="ORF">TL10_18945</name>
</gene>
<comment type="caution">
    <text evidence="2">The sequence shown here is derived from an EMBL/GenBank/DDBJ whole genome shotgun (WGS) entry which is preliminary data.</text>
</comment>
<name>A0A0D1LB59_9MYCO</name>
<evidence type="ECO:0000256" key="1">
    <source>
        <dbReference type="SAM" id="Phobius"/>
    </source>
</evidence>
<dbReference type="OrthoDB" id="4637011at2"/>
<proteinExistence type="predicted"/>